<dbReference type="Proteomes" id="UP000008867">
    <property type="component" value="Chromosome 2"/>
</dbReference>
<feature type="signal peptide" evidence="2">
    <location>
        <begin position="1"/>
        <end position="25"/>
    </location>
</feature>
<organism evidence="3 4">
    <name type="scientific">Sporisorium reilianum (strain SRZ2)</name>
    <name type="common">Maize head smut fungus</name>
    <dbReference type="NCBI Taxonomy" id="999809"/>
    <lineage>
        <taxon>Eukaryota</taxon>
        <taxon>Fungi</taxon>
        <taxon>Dikarya</taxon>
        <taxon>Basidiomycota</taxon>
        <taxon>Ustilaginomycotina</taxon>
        <taxon>Ustilaginomycetes</taxon>
        <taxon>Ustilaginales</taxon>
        <taxon>Ustilaginaceae</taxon>
        <taxon>Sporisorium</taxon>
    </lineage>
</organism>
<feature type="compositionally biased region" description="Polar residues" evidence="1">
    <location>
        <begin position="148"/>
        <end position="177"/>
    </location>
</feature>
<feature type="region of interest" description="Disordered" evidence="1">
    <location>
        <begin position="208"/>
        <end position="249"/>
    </location>
</feature>
<evidence type="ECO:0000256" key="2">
    <source>
        <dbReference type="SAM" id="SignalP"/>
    </source>
</evidence>
<reference evidence="3 4" key="1">
    <citation type="journal article" date="2010" name="Science">
        <title>Pathogenicity determinants in smut fungi revealed by genome comparison.</title>
        <authorList>
            <person name="Schirawski J."/>
            <person name="Mannhaupt G."/>
            <person name="Muench K."/>
            <person name="Brefort T."/>
            <person name="Schipper K."/>
            <person name="Doehlemann G."/>
            <person name="Di Stasio M."/>
            <person name="Roessel N."/>
            <person name="Mendoza-Mendoza A."/>
            <person name="Pester D."/>
            <person name="Mueller O."/>
            <person name="Winterberg B."/>
            <person name="Meyer E."/>
            <person name="Ghareeb H."/>
            <person name="Wollenberg T."/>
            <person name="Muensterkoetter M."/>
            <person name="Wong P."/>
            <person name="Walter M."/>
            <person name="Stukenbrock E."/>
            <person name="Gueldener U."/>
            <person name="Kahmann R."/>
        </authorList>
    </citation>
    <scope>NUCLEOTIDE SEQUENCE [LARGE SCALE GENOMIC DNA]</scope>
    <source>
        <strain evidence="4">SRZ2</strain>
    </source>
</reference>
<gene>
    <name evidence="3" type="ORF">sr10311</name>
</gene>
<protein>
    <submittedName>
        <fullName evidence="3">Conserved hypothetical Ustilaginaceae-specific protein</fullName>
    </submittedName>
</protein>
<evidence type="ECO:0000313" key="4">
    <source>
        <dbReference type="Proteomes" id="UP000008867"/>
    </source>
</evidence>
<evidence type="ECO:0000313" key="3">
    <source>
        <dbReference type="EMBL" id="CBQ70643.1"/>
    </source>
</evidence>
<dbReference type="EMBL" id="FQ311441">
    <property type="protein sequence ID" value="CBQ70643.1"/>
    <property type="molecule type" value="Genomic_DNA"/>
</dbReference>
<sequence length="616" mass="69130">MLFLTSAVIIVQLLFFIAFVDTSLCSPTFPEKLTFDLNQLCEEAAAANEWEISHQAPPSSSHGFEENVDGSGTHAHIHVSQTRPTAPGGRFWHAAGQLSSQFNPTGAIDRLHYAHVPALVHQPVLVQRPGQQLAHATEYSWPYHQLHTDNGQDAPGSSSISNLAGPSFMASSTSKGTNVALPQRDQSVLFQSDIGSRREGDVNLYGAQQATLRRTMSNPEAGSSSDIAEREPQGSETNLPGSESDRLKSDLAPLPLDATTIRNLAVQDPKIFSRAHFRFSLGTDPDIGRLVNSLTSPDSTVRLSAGRMHDQDQEQEQFPNDLFRLFSSYFWTRKKAKQILLKTESGTRSLFFIFLTDTRLMPGRSFSSHTSVWEIASSKERGVLSMLCYAFYPFSETDFLNLERHRQSTGRNYWFKFNQKTVAPDRPMPLLILPANADVADEGVLAELARQHPEMRSLIWTGKLQRALSTSSYVLGKHYYVAAEFSPDVSVAIQRWKSDANLSQDMFLPLRLDAKQIEELPYVTVAHYRSSKDVTAITEPNGDVYMMEFAQNLHWFHQYRGPLVSVWKVGPLVEGRELLIFKGLFQLSAEEFEELRPERVPGLRFASFQNNIMWSS</sequence>
<evidence type="ECO:0000256" key="1">
    <source>
        <dbReference type="SAM" id="MobiDB-lite"/>
    </source>
</evidence>
<dbReference type="OrthoDB" id="2556339at2759"/>
<feature type="chain" id="PRO_5003216923" evidence="2">
    <location>
        <begin position="26"/>
        <end position="616"/>
    </location>
</feature>
<accession>E6ZTT6</accession>
<dbReference type="eggNOG" id="ENOG502RDQ1">
    <property type="taxonomic scope" value="Eukaryota"/>
</dbReference>
<dbReference type="AlphaFoldDB" id="E6ZTT6"/>
<feature type="region of interest" description="Disordered" evidence="1">
    <location>
        <begin position="145"/>
        <end position="180"/>
    </location>
</feature>
<keyword evidence="2" id="KW-0732">Signal</keyword>
<keyword evidence="4" id="KW-1185">Reference proteome</keyword>
<proteinExistence type="predicted"/>
<name>E6ZTT6_SPORE</name>
<dbReference type="VEuPathDB" id="FungiDB:sr10311"/>
<dbReference type="HOGENOM" id="CLU_443565_0_0_1"/>
<feature type="compositionally biased region" description="Polar residues" evidence="1">
    <location>
        <begin position="208"/>
        <end position="226"/>
    </location>
</feature>